<dbReference type="CDD" id="cd01644">
    <property type="entry name" value="RT_pepA17"/>
    <property type="match status" value="1"/>
</dbReference>
<evidence type="ECO:0000259" key="2">
    <source>
        <dbReference type="PROSITE" id="PS50994"/>
    </source>
</evidence>
<evidence type="ECO:0000313" key="4">
    <source>
        <dbReference type="RefSeq" id="XP_026128572.1"/>
    </source>
</evidence>
<dbReference type="GeneID" id="113109172"/>
<dbReference type="Gene3D" id="3.30.420.10">
    <property type="entry name" value="Ribonuclease H-like superfamily/Ribonuclease H"/>
    <property type="match status" value="1"/>
</dbReference>
<dbReference type="InterPro" id="IPR036397">
    <property type="entry name" value="RNaseH_sf"/>
</dbReference>
<proteinExistence type="predicted"/>
<dbReference type="GO" id="GO:0015074">
    <property type="term" value="P:DNA integration"/>
    <property type="evidence" value="ECO:0007669"/>
    <property type="project" value="InterPro"/>
</dbReference>
<feature type="domain" description="Integrase catalytic" evidence="2">
    <location>
        <begin position="1425"/>
        <end position="1611"/>
    </location>
</feature>
<name>A0A6P6Q5Z6_CARAU</name>
<dbReference type="InterPro" id="IPR001584">
    <property type="entry name" value="Integrase_cat-core"/>
</dbReference>
<dbReference type="InterPro" id="IPR012337">
    <property type="entry name" value="RNaseH-like_sf"/>
</dbReference>
<dbReference type="SUPFAM" id="SSF53098">
    <property type="entry name" value="Ribonuclease H-like"/>
    <property type="match status" value="1"/>
</dbReference>
<feature type="region of interest" description="Disordered" evidence="1">
    <location>
        <begin position="360"/>
        <end position="385"/>
    </location>
</feature>
<dbReference type="PROSITE" id="PS50994">
    <property type="entry name" value="INTEGRASE"/>
    <property type="match status" value="1"/>
</dbReference>
<dbReference type="InterPro" id="IPR040676">
    <property type="entry name" value="DUF5641"/>
</dbReference>
<dbReference type="Pfam" id="PF03564">
    <property type="entry name" value="DUF1759"/>
    <property type="match status" value="1"/>
</dbReference>
<dbReference type="GO" id="GO:0003676">
    <property type="term" value="F:nucleic acid binding"/>
    <property type="evidence" value="ECO:0007669"/>
    <property type="project" value="InterPro"/>
</dbReference>
<dbReference type="SUPFAM" id="SSF56672">
    <property type="entry name" value="DNA/RNA polymerases"/>
    <property type="match status" value="1"/>
</dbReference>
<dbReference type="KEGG" id="caua:113109172"/>
<dbReference type="InterPro" id="IPR043502">
    <property type="entry name" value="DNA/RNA_pol_sf"/>
</dbReference>
<accession>A0A6P6Q5Z6</accession>
<dbReference type="Pfam" id="PF18701">
    <property type="entry name" value="DUF5641"/>
    <property type="match status" value="1"/>
</dbReference>
<dbReference type="InterPro" id="IPR008042">
    <property type="entry name" value="Retrotrans_Pao"/>
</dbReference>
<keyword evidence="3" id="KW-1185">Reference proteome</keyword>
<evidence type="ECO:0000313" key="3">
    <source>
        <dbReference type="Proteomes" id="UP000515129"/>
    </source>
</evidence>
<dbReference type="PANTHER" id="PTHR47331:SF5">
    <property type="entry name" value="RIBONUCLEASE H"/>
    <property type="match status" value="1"/>
</dbReference>
<dbReference type="InterPro" id="IPR005312">
    <property type="entry name" value="DUF1759"/>
</dbReference>
<dbReference type="OrthoDB" id="8046937at2759"/>
<dbReference type="RefSeq" id="XP_026128572.1">
    <property type="nucleotide sequence ID" value="XM_026272787.1"/>
</dbReference>
<dbReference type="Proteomes" id="UP000515129">
    <property type="component" value="Chromosome 9"/>
</dbReference>
<sequence>MQVYEQNEDSKEETRELLRDCASVRKKHVPKLSSSVLQSIPLQEGATKSYQEASTADLVKVLAESISSSRLPIPEPATFYGDSLRFSDWKISFQTLIDRKNIPVNEKLYYLRKYVEGPANKAIESYFLLGTESAYQAAWGVLEERYGNPFVIAKAFRDKLNSWPKIGSKDSVELREFTDFLRGCEAAMSQIKGLEILNDCNENQKILSKLPDWLASAWNRQVIEIEEETKTFPTFSRFVKFLTREAKIACNPVTSLHALKPNEIGKGKISRNQDTRAKVLTVQSREKVDAVKCTFCERLGHSIHKCRKFMEKNVAERVKFVQMNKLCFGCLNPGHHSKNCEDRSVCEKCQKKHPSCLHEDRIKEAKRTPQSGQSKEKLKERNPELVQNKDTVSEVTSNRVIQDVNNTHTSTIVPVWVSATDEPTHEVLVYALLDTQSDTTFILEEIAQALDTKKESVQLKLSTMVSKSTVVPCQKIIGLKVRGFYSEKISLPVTYSREFIPANRTHIPTPKTARVWPHLMHIAEKIAPKQVCDIGLLIGYNCPQALLPREIVSGKENQPFAQRTDLGWSIVGCGNSSVDYGDAIGVSHRIIVKQVLPSLQSSLNLTSKVQYICRTQIKEVITPPNVIKALESDFNEKAAVDSCISQEDLRFLSKMETGIRHKEDGHYEMPLPFKEDRPNLPNNKGCAIHRLKSLEKRLKRDEKYYRDYLDFMNETIARGDAEKVPAEETDKIPAWYIPHHGVYHPQKPEKIRVVFDCSAKFQGSSLNDHLLTGPELTNTLVGVLCRFRKGPVAIMCDIERMFHQFHVKEEDQDYLRFLWWEKGDLESKPQVYRMKVHLFGAASSPGCANYGLKHIAAQGRGYFSESSIRFIERNFYVDDGLTSVSTVDEAIKLMKEARELCSTGKLCLHKFVSSSEEVKASIPLEECAKSVMEHDLALGELHMERALGVKWCIKSDSFQFRVFVKEQPLTRRGILSTVASVYDPLGFAAPLILVGKQILQQMCQDKVGWDEPLKEELLTKWKAWLTDLRNLADVKIQRCYLPSTFKEVQRYELHHFSDASTSGYGECTYLRAISISGDVHCSLVMAKARVASSKVTTIPRLELSAAVVAVQTSDLLRKELDIANLEEYFWTDSKVVLGYINNDAKRFHIFVANRIQRIKQSTDTKQWRYVTSKENPADHASRGLTSEELISSNWFTGPRFLWKDELPSDVKVGEIIDNDPELRKAQVHKTQAKEERSLLDRLQKFSDWTRLVKAIARLKRCSREVKGLSSRVNEATSIEERQDAEITVIRMVQQSAFCDEIQRLRQQKEIESSTNKLHRLNPFLDEHGILRVGGRLVHAALHPHVKHPAILPRHSHISTLLIRHYHEQVYDQGRGMTINELRSNGFWILGCSKAVSSYIYKCTRCRKLRRCTEEQRMANLPQERMETTPPFTYCGMDCFGPFYVKDGRKELRRYGLLLTCMCSRAIHVEMLDDLSTDAFINALCAFIAIRGPVRQLRSDQGTNFVGARREFAEALKEINQERLKEFGCEFIMNTPSASHMGGIWERQIRTIRSVLTSILDQSAQRLDSASLRTFLYEVMAIVNSRPLTTEHLNDPSGPQPLTPNHILTMKTSIILPPPGEFVKEDLYLHKRWRKVQYLANEFWSRWKKEYLLNLQHRQKWHKHRRNVKVNDIVILKDDTAPRSRWKLAKVTEVHSGTDGCVRTVKLLISDSTLDKKGKRVTKPTYLERPIQKIVTPIEAD</sequence>
<reference evidence="4" key="1">
    <citation type="submission" date="2025-08" db="UniProtKB">
        <authorList>
            <consortium name="RefSeq"/>
        </authorList>
    </citation>
    <scope>IDENTIFICATION</scope>
    <source>
        <strain evidence="4">Wakin</strain>
        <tissue evidence="4">Muscle</tissue>
    </source>
</reference>
<evidence type="ECO:0000256" key="1">
    <source>
        <dbReference type="SAM" id="MobiDB-lite"/>
    </source>
</evidence>
<organism evidence="3 4">
    <name type="scientific">Carassius auratus</name>
    <name type="common">Goldfish</name>
    <dbReference type="NCBI Taxonomy" id="7957"/>
    <lineage>
        <taxon>Eukaryota</taxon>
        <taxon>Metazoa</taxon>
        <taxon>Chordata</taxon>
        <taxon>Craniata</taxon>
        <taxon>Vertebrata</taxon>
        <taxon>Euteleostomi</taxon>
        <taxon>Actinopterygii</taxon>
        <taxon>Neopterygii</taxon>
        <taxon>Teleostei</taxon>
        <taxon>Ostariophysi</taxon>
        <taxon>Cypriniformes</taxon>
        <taxon>Cyprinidae</taxon>
        <taxon>Cyprininae</taxon>
        <taxon>Carassius</taxon>
    </lineage>
</organism>
<feature type="compositionally biased region" description="Basic and acidic residues" evidence="1">
    <location>
        <begin position="374"/>
        <end position="383"/>
    </location>
</feature>
<gene>
    <name evidence="4" type="primary">LOC113109172</name>
</gene>
<dbReference type="Pfam" id="PF05380">
    <property type="entry name" value="Peptidase_A17"/>
    <property type="match status" value="1"/>
</dbReference>
<dbReference type="PANTHER" id="PTHR47331">
    <property type="entry name" value="PHD-TYPE DOMAIN-CONTAINING PROTEIN"/>
    <property type="match status" value="1"/>
</dbReference>
<protein>
    <submittedName>
        <fullName evidence="4">Uncharacterized protein LOC113109172</fullName>
    </submittedName>
</protein>